<reference evidence="4" key="1">
    <citation type="submission" date="2021-01" db="EMBL/GenBank/DDBJ databases">
        <title>Fulvivirga kasyanovii gen. nov., sp nov., a novel member of the phylum Bacteroidetes isolated from seawater in a mussel farm.</title>
        <authorList>
            <person name="Zhao L.-H."/>
            <person name="Wang Z.-J."/>
        </authorList>
    </citation>
    <scope>NUCLEOTIDE SEQUENCE</scope>
    <source>
        <strain evidence="4">2943</strain>
    </source>
</reference>
<dbReference type="AlphaFoldDB" id="A0A937JYG7"/>
<dbReference type="RefSeq" id="WP_202244207.1">
    <property type="nucleotide sequence ID" value="NZ_JAESIY010000005.1"/>
</dbReference>
<dbReference type="EC" id="1.1.1.262" evidence="4"/>
<evidence type="ECO:0000256" key="2">
    <source>
        <dbReference type="ARBA" id="ARBA00023002"/>
    </source>
</evidence>
<keyword evidence="3" id="KW-0520">NAD</keyword>
<gene>
    <name evidence="4" type="primary">pdxA</name>
    <name evidence="4" type="ORF">JL102_09725</name>
</gene>
<dbReference type="GO" id="GO:0046872">
    <property type="term" value="F:metal ion binding"/>
    <property type="evidence" value="ECO:0007669"/>
    <property type="project" value="UniProtKB-KW"/>
</dbReference>
<keyword evidence="5" id="KW-1185">Reference proteome</keyword>
<dbReference type="GO" id="GO:0051287">
    <property type="term" value="F:NAD binding"/>
    <property type="evidence" value="ECO:0007669"/>
    <property type="project" value="InterPro"/>
</dbReference>
<accession>A0A937JYG7</accession>
<dbReference type="PANTHER" id="PTHR30004:SF6">
    <property type="entry name" value="D-THREONATE 4-PHOSPHATE DEHYDROGENASE"/>
    <property type="match status" value="1"/>
</dbReference>
<evidence type="ECO:0000313" key="4">
    <source>
        <dbReference type="EMBL" id="MBL3656408.1"/>
    </source>
</evidence>
<dbReference type="SUPFAM" id="SSF53659">
    <property type="entry name" value="Isocitrate/Isopropylmalate dehydrogenase-like"/>
    <property type="match status" value="1"/>
</dbReference>
<comment type="caution">
    <text evidence="4">The sequence shown here is derived from an EMBL/GenBank/DDBJ whole genome shotgun (WGS) entry which is preliminary data.</text>
</comment>
<evidence type="ECO:0000313" key="5">
    <source>
        <dbReference type="Proteomes" id="UP000659388"/>
    </source>
</evidence>
<name>A0A937JYG7_9BACT</name>
<dbReference type="Gene3D" id="3.40.718.10">
    <property type="entry name" value="Isopropylmalate Dehydrogenase"/>
    <property type="match status" value="1"/>
</dbReference>
<keyword evidence="2 4" id="KW-0560">Oxidoreductase</keyword>
<dbReference type="Proteomes" id="UP000659388">
    <property type="component" value="Unassembled WGS sequence"/>
</dbReference>
<proteinExistence type="predicted"/>
<dbReference type="InterPro" id="IPR005255">
    <property type="entry name" value="PdxA_fam"/>
</dbReference>
<dbReference type="Pfam" id="PF04166">
    <property type="entry name" value="PdxA"/>
    <property type="match status" value="1"/>
</dbReference>
<dbReference type="NCBIfam" id="TIGR00557">
    <property type="entry name" value="pdxA"/>
    <property type="match status" value="1"/>
</dbReference>
<keyword evidence="1" id="KW-0479">Metal-binding</keyword>
<protein>
    <submittedName>
        <fullName evidence="4">4-hydroxythreonine-4-phosphate dehydrogenase PdxA</fullName>
        <ecNumber evidence="4">1.1.1.262</ecNumber>
    </submittedName>
</protein>
<organism evidence="4 5">
    <name type="scientific">Fulvivirga sediminis</name>
    <dbReference type="NCBI Taxonomy" id="2803949"/>
    <lineage>
        <taxon>Bacteria</taxon>
        <taxon>Pseudomonadati</taxon>
        <taxon>Bacteroidota</taxon>
        <taxon>Cytophagia</taxon>
        <taxon>Cytophagales</taxon>
        <taxon>Fulvivirgaceae</taxon>
        <taxon>Fulvivirga</taxon>
    </lineage>
</organism>
<dbReference type="EMBL" id="JAESIY010000005">
    <property type="protein sequence ID" value="MBL3656408.1"/>
    <property type="molecule type" value="Genomic_DNA"/>
</dbReference>
<sequence>MSNHSKHQDKPRIGITIGDINGIGPEVIIKSLRDNRLLNYLTPVIYGSSKVLSFYKKTLKYEDFNFTQIKDDGKFQNRKINVVNCWNEMIEINTGEVTEGGGKSSFLALEKATQHLKQGLIDAIVTAPINKNNIQNDQFKFAGHTEYFTQKFGAKESLMFMATDNLKIGVVTGHLPLKDVSKKLTKELITQKLNIMESSLRNDFGIQKPKIALLGLNPHAGENGLLGKEDDHVIKPVINQFKSAGKLVFGPYPADGFFGKNDYTKFDAVLAMYHDQGLIPFKTLAFENGVNFTAGLPVIRTSPDHGTAYDIAGKNIASESSMLQAIYMAKDIYDNHNKDKEYSDPSSADG</sequence>
<dbReference type="PANTHER" id="PTHR30004">
    <property type="entry name" value="4-HYDROXYTHREONINE-4-PHOSPHATE DEHYDROGENASE"/>
    <property type="match status" value="1"/>
</dbReference>
<evidence type="ECO:0000256" key="3">
    <source>
        <dbReference type="ARBA" id="ARBA00023027"/>
    </source>
</evidence>
<dbReference type="GO" id="GO:0050570">
    <property type="term" value="F:4-hydroxythreonine-4-phosphate dehydrogenase activity"/>
    <property type="evidence" value="ECO:0007669"/>
    <property type="project" value="UniProtKB-EC"/>
</dbReference>
<evidence type="ECO:0000256" key="1">
    <source>
        <dbReference type="ARBA" id="ARBA00022723"/>
    </source>
</evidence>